<dbReference type="EC" id="3.5.4.16" evidence="3"/>
<dbReference type="InterPro" id="IPR043133">
    <property type="entry name" value="GTP-CH-I_C/QueF"/>
</dbReference>
<dbReference type="OrthoDB" id="4966at2759"/>
<dbReference type="Gene3D" id="3.30.1130.10">
    <property type="match status" value="1"/>
</dbReference>
<evidence type="ECO:0000256" key="4">
    <source>
        <dbReference type="ARBA" id="ARBA00017272"/>
    </source>
</evidence>
<dbReference type="EMBL" id="KZ666480">
    <property type="protein sequence ID" value="PPR94599.1"/>
    <property type="molecule type" value="Genomic_DNA"/>
</dbReference>
<sequence length="147" mass="16730">MKLNDFTHNRINIFKPSVGSDNTEHIHSELNLPFWSQCEHHLLPFYGIVHILYIRPTDRFNLVGTSFLQLIVHFFGFKLQVQERLTRQIAKALSPILGGDIMVVVEEIEKLGSNTTTIAILKQFLTDPATRSVFLQNIPNNTTSGTL</sequence>
<evidence type="ECO:0000256" key="2">
    <source>
        <dbReference type="ARBA" id="ARBA00008085"/>
    </source>
</evidence>
<proteinExistence type="inferred from homology"/>
<gene>
    <name evidence="8" type="ORF">GOBAR_AA26073</name>
</gene>
<dbReference type="InterPro" id="IPR020602">
    <property type="entry name" value="GTP_CycHdrlase_I_dom"/>
</dbReference>
<evidence type="ECO:0000259" key="7">
    <source>
        <dbReference type="Pfam" id="PF01227"/>
    </source>
</evidence>
<name>A0A2P5WU59_GOSBA</name>
<dbReference type="PANTHER" id="PTHR11109:SF7">
    <property type="entry name" value="GTP CYCLOHYDROLASE 1"/>
    <property type="match status" value="1"/>
</dbReference>
<comment type="similarity">
    <text evidence="2">Belongs to the GTP cyclohydrolase I family.</text>
</comment>
<dbReference type="SUPFAM" id="SSF55620">
    <property type="entry name" value="Tetrahydrobiopterin biosynthesis enzymes-like"/>
    <property type="match status" value="1"/>
</dbReference>
<evidence type="ECO:0000256" key="3">
    <source>
        <dbReference type="ARBA" id="ARBA00012715"/>
    </source>
</evidence>
<dbReference type="GO" id="GO:0006729">
    <property type="term" value="P:tetrahydrobiopterin biosynthetic process"/>
    <property type="evidence" value="ECO:0007669"/>
    <property type="project" value="TreeGrafter"/>
</dbReference>
<comment type="pathway">
    <text evidence="1">Cofactor biosynthesis; 7,8-dihydroneopterin triphosphate biosynthesis; 7,8-dihydroneopterin triphosphate from GTP: step 1/1.</text>
</comment>
<keyword evidence="5" id="KW-0378">Hydrolase</keyword>
<dbReference type="PANTHER" id="PTHR11109">
    <property type="entry name" value="GTP CYCLOHYDROLASE I"/>
    <property type="match status" value="1"/>
</dbReference>
<accession>A0A2P5WU59</accession>
<dbReference type="GO" id="GO:0046654">
    <property type="term" value="P:tetrahydrofolate biosynthetic process"/>
    <property type="evidence" value="ECO:0007669"/>
    <property type="project" value="InterPro"/>
</dbReference>
<reference evidence="8 9" key="1">
    <citation type="submission" date="2015-01" db="EMBL/GenBank/DDBJ databases">
        <title>Genome of allotetraploid Gossypium barbadense reveals genomic plasticity and fiber elongation in cotton evolution.</title>
        <authorList>
            <person name="Chen X."/>
            <person name="Liu X."/>
            <person name="Zhao B."/>
            <person name="Zheng H."/>
            <person name="Hu Y."/>
            <person name="Lu G."/>
            <person name="Yang C."/>
            <person name="Chen J."/>
            <person name="Shan C."/>
            <person name="Zhang L."/>
            <person name="Zhou Y."/>
            <person name="Wang L."/>
            <person name="Guo W."/>
            <person name="Bai Y."/>
            <person name="Ruan J."/>
            <person name="Shangguan X."/>
            <person name="Mao Y."/>
            <person name="Jiang J."/>
            <person name="Zhu Y."/>
            <person name="Lei J."/>
            <person name="Kang H."/>
            <person name="Chen S."/>
            <person name="He X."/>
            <person name="Wang R."/>
            <person name="Wang Y."/>
            <person name="Chen J."/>
            <person name="Wang L."/>
            <person name="Yu S."/>
            <person name="Wang B."/>
            <person name="Wei J."/>
            <person name="Song S."/>
            <person name="Lu X."/>
            <person name="Gao Z."/>
            <person name="Gu W."/>
            <person name="Deng X."/>
            <person name="Ma D."/>
            <person name="Wang S."/>
            <person name="Liang W."/>
            <person name="Fang L."/>
            <person name="Cai C."/>
            <person name="Zhu X."/>
            <person name="Zhou B."/>
            <person name="Zhang Y."/>
            <person name="Chen Z."/>
            <person name="Xu S."/>
            <person name="Zhu R."/>
            <person name="Wang S."/>
            <person name="Zhang T."/>
            <person name="Zhao G."/>
        </authorList>
    </citation>
    <scope>NUCLEOTIDE SEQUENCE [LARGE SCALE GENOMIC DNA]</scope>
    <source>
        <strain evidence="9">cv. Xinhai21</strain>
        <tissue evidence="8">Leaf</tissue>
    </source>
</reference>
<dbReference type="GO" id="GO:0005525">
    <property type="term" value="F:GTP binding"/>
    <property type="evidence" value="ECO:0007669"/>
    <property type="project" value="TreeGrafter"/>
</dbReference>
<feature type="domain" description="GTP cyclohydrolase I" evidence="7">
    <location>
        <begin position="24"/>
        <end position="138"/>
    </location>
</feature>
<dbReference type="Pfam" id="PF01227">
    <property type="entry name" value="GTP_cyclohydroI"/>
    <property type="match status" value="1"/>
</dbReference>
<dbReference type="Proteomes" id="UP000239757">
    <property type="component" value="Unassembled WGS sequence"/>
</dbReference>
<dbReference type="GO" id="GO:0005737">
    <property type="term" value="C:cytoplasm"/>
    <property type="evidence" value="ECO:0007669"/>
    <property type="project" value="TreeGrafter"/>
</dbReference>
<dbReference type="GO" id="GO:0003934">
    <property type="term" value="F:GTP cyclohydrolase I activity"/>
    <property type="evidence" value="ECO:0007669"/>
    <property type="project" value="UniProtKB-EC"/>
</dbReference>
<evidence type="ECO:0000256" key="1">
    <source>
        <dbReference type="ARBA" id="ARBA00005080"/>
    </source>
</evidence>
<evidence type="ECO:0000256" key="6">
    <source>
        <dbReference type="ARBA" id="ARBA00030854"/>
    </source>
</evidence>
<organism evidence="8 9">
    <name type="scientific">Gossypium barbadense</name>
    <name type="common">Sea Island cotton</name>
    <name type="synonym">Hibiscus barbadensis</name>
    <dbReference type="NCBI Taxonomy" id="3634"/>
    <lineage>
        <taxon>Eukaryota</taxon>
        <taxon>Viridiplantae</taxon>
        <taxon>Streptophyta</taxon>
        <taxon>Embryophyta</taxon>
        <taxon>Tracheophyta</taxon>
        <taxon>Spermatophyta</taxon>
        <taxon>Magnoliopsida</taxon>
        <taxon>eudicotyledons</taxon>
        <taxon>Gunneridae</taxon>
        <taxon>Pentapetalae</taxon>
        <taxon>rosids</taxon>
        <taxon>malvids</taxon>
        <taxon>Malvales</taxon>
        <taxon>Malvaceae</taxon>
        <taxon>Malvoideae</taxon>
        <taxon>Gossypium</taxon>
    </lineage>
</organism>
<evidence type="ECO:0000313" key="9">
    <source>
        <dbReference type="Proteomes" id="UP000239757"/>
    </source>
</evidence>
<protein>
    <recommendedName>
        <fullName evidence="4">GTP cyclohydrolase 1</fullName>
        <ecNumber evidence="3">3.5.4.16</ecNumber>
    </recommendedName>
    <alternativeName>
        <fullName evidence="6">GTP cyclohydrolase I</fullName>
    </alternativeName>
</protein>
<dbReference type="GO" id="GO:0008270">
    <property type="term" value="F:zinc ion binding"/>
    <property type="evidence" value="ECO:0007669"/>
    <property type="project" value="TreeGrafter"/>
</dbReference>
<dbReference type="UniPathway" id="UPA00848">
    <property type="reaction ID" value="UER00151"/>
</dbReference>
<evidence type="ECO:0000313" key="8">
    <source>
        <dbReference type="EMBL" id="PPR94599.1"/>
    </source>
</evidence>
<dbReference type="AlphaFoldDB" id="A0A2P5WU59"/>
<dbReference type="InterPro" id="IPR001474">
    <property type="entry name" value="GTP_CycHdrlase_I"/>
</dbReference>
<evidence type="ECO:0000256" key="5">
    <source>
        <dbReference type="ARBA" id="ARBA00022801"/>
    </source>
</evidence>